<protein>
    <submittedName>
        <fullName evidence="3">Peptidyl-prolyl cis-trans isomerase</fullName>
    </submittedName>
</protein>
<dbReference type="InterPro" id="IPR000297">
    <property type="entry name" value="PPIase_PpiC"/>
</dbReference>
<dbReference type="InterPro" id="IPR023058">
    <property type="entry name" value="PPIase_PpiC_CS"/>
</dbReference>
<name>A0ABV6DL67_9BACL</name>
<keyword evidence="1" id="KW-0697">Rotamase</keyword>
<accession>A0ABV6DL67</accession>
<evidence type="ECO:0000313" key="4">
    <source>
        <dbReference type="Proteomes" id="UP001589776"/>
    </source>
</evidence>
<dbReference type="SUPFAM" id="SSF54534">
    <property type="entry name" value="FKBP-like"/>
    <property type="match status" value="1"/>
</dbReference>
<gene>
    <name evidence="3" type="ORF">ACFFK0_13120</name>
</gene>
<dbReference type="GO" id="GO:0016853">
    <property type="term" value="F:isomerase activity"/>
    <property type="evidence" value="ECO:0007669"/>
    <property type="project" value="UniProtKB-KW"/>
</dbReference>
<comment type="caution">
    <text evidence="3">The sequence shown here is derived from an EMBL/GenBank/DDBJ whole genome shotgun (WGS) entry which is preliminary data.</text>
</comment>
<feature type="domain" description="PpiC" evidence="2">
    <location>
        <begin position="165"/>
        <end position="255"/>
    </location>
</feature>
<evidence type="ECO:0000259" key="2">
    <source>
        <dbReference type="PROSITE" id="PS50198"/>
    </source>
</evidence>
<dbReference type="PROSITE" id="PS01096">
    <property type="entry name" value="PPIC_PPIASE_1"/>
    <property type="match status" value="1"/>
</dbReference>
<dbReference type="SUPFAM" id="SSF109998">
    <property type="entry name" value="Triger factor/SurA peptide-binding domain-like"/>
    <property type="match status" value="1"/>
</dbReference>
<keyword evidence="4" id="KW-1185">Reference proteome</keyword>
<keyword evidence="1 3" id="KW-0413">Isomerase</keyword>
<dbReference type="Pfam" id="PF13145">
    <property type="entry name" value="Rotamase_2"/>
    <property type="match status" value="1"/>
</dbReference>
<evidence type="ECO:0000313" key="3">
    <source>
        <dbReference type="EMBL" id="MFC0213384.1"/>
    </source>
</evidence>
<dbReference type="InterPro" id="IPR050245">
    <property type="entry name" value="PrsA_foldase"/>
</dbReference>
<dbReference type="EMBL" id="JBHLWN010000049">
    <property type="protein sequence ID" value="MFC0213384.1"/>
    <property type="molecule type" value="Genomic_DNA"/>
</dbReference>
<dbReference type="Gene3D" id="1.10.4030.10">
    <property type="entry name" value="Porin chaperone SurA, peptide-binding domain"/>
    <property type="match status" value="1"/>
</dbReference>
<dbReference type="RefSeq" id="WP_377470680.1">
    <property type="nucleotide sequence ID" value="NZ_JBHLWN010000049.1"/>
</dbReference>
<dbReference type="Pfam" id="PF13624">
    <property type="entry name" value="SurA_N_3"/>
    <property type="match status" value="1"/>
</dbReference>
<dbReference type="Proteomes" id="UP001589776">
    <property type="component" value="Unassembled WGS sequence"/>
</dbReference>
<reference evidence="3 4" key="1">
    <citation type="submission" date="2024-09" db="EMBL/GenBank/DDBJ databases">
        <authorList>
            <person name="Sun Q."/>
            <person name="Mori K."/>
        </authorList>
    </citation>
    <scope>NUCLEOTIDE SEQUENCE [LARGE SCALE GENOMIC DNA]</scope>
    <source>
        <strain evidence="3 4">CCM 7759</strain>
    </source>
</reference>
<dbReference type="PANTHER" id="PTHR47245:SF2">
    <property type="entry name" value="PEPTIDYL-PROLYL CIS-TRANS ISOMERASE HP_0175-RELATED"/>
    <property type="match status" value="1"/>
</dbReference>
<proteinExistence type="predicted"/>
<dbReference type="PANTHER" id="PTHR47245">
    <property type="entry name" value="PEPTIDYLPROLYL ISOMERASE"/>
    <property type="match status" value="1"/>
</dbReference>
<dbReference type="InterPro" id="IPR046357">
    <property type="entry name" value="PPIase_dom_sf"/>
</dbReference>
<dbReference type="InterPro" id="IPR027304">
    <property type="entry name" value="Trigger_fact/SurA_dom_sf"/>
</dbReference>
<dbReference type="PROSITE" id="PS50198">
    <property type="entry name" value="PPIC_PPIASE_2"/>
    <property type="match status" value="1"/>
</dbReference>
<evidence type="ECO:0000256" key="1">
    <source>
        <dbReference type="PROSITE-ProRule" id="PRU00278"/>
    </source>
</evidence>
<sequence>MNHTQTASRKWMIISSILLILLVVYVIAYPPMNRSASEDNSQAVAKVNGVTITSKQLYDNMVSGGGAQALDNMITNEIVSQEGAKAGVQVTGDDISKELESIIQQTGGEVQFQQVLESYGMTVDDLKQNLKYQVTLKKILEPQVQITDDQIKSYYNQNLESLKTPEQVKAAHIVAATKEEADAILADLKNGADFAAVAKEKSSDTSTKENGGDLGYVSKGQGEEAFDTAAFALQAGGLSDVVQTSSGYEVIKVSERKAASTPTLEEKKQEIHDTLLNEQISTMSSAWISEKTSAAQIEKYLS</sequence>
<organism evidence="3 4">
    <name type="scientific">Paenibacillus chartarius</name>
    <dbReference type="NCBI Taxonomy" id="747481"/>
    <lineage>
        <taxon>Bacteria</taxon>
        <taxon>Bacillati</taxon>
        <taxon>Bacillota</taxon>
        <taxon>Bacilli</taxon>
        <taxon>Bacillales</taxon>
        <taxon>Paenibacillaceae</taxon>
        <taxon>Paenibacillus</taxon>
    </lineage>
</organism>
<dbReference type="Gene3D" id="3.10.50.40">
    <property type="match status" value="1"/>
</dbReference>